<gene>
    <name evidence="1" type="ORF">QFC20_007592</name>
</gene>
<dbReference type="EMBL" id="JASBWS010000196">
    <property type="protein sequence ID" value="KAJ9091629.1"/>
    <property type="molecule type" value="Genomic_DNA"/>
</dbReference>
<name>A0ACC2UX41_9TREE</name>
<protein>
    <submittedName>
        <fullName evidence="1">Uncharacterized protein</fullName>
    </submittedName>
</protein>
<keyword evidence="2" id="KW-1185">Reference proteome</keyword>
<proteinExistence type="predicted"/>
<organism evidence="1 2">
    <name type="scientific">Naganishia adeliensis</name>
    <dbReference type="NCBI Taxonomy" id="92952"/>
    <lineage>
        <taxon>Eukaryota</taxon>
        <taxon>Fungi</taxon>
        <taxon>Dikarya</taxon>
        <taxon>Basidiomycota</taxon>
        <taxon>Agaricomycotina</taxon>
        <taxon>Tremellomycetes</taxon>
        <taxon>Filobasidiales</taxon>
        <taxon>Filobasidiaceae</taxon>
        <taxon>Naganishia</taxon>
    </lineage>
</organism>
<evidence type="ECO:0000313" key="2">
    <source>
        <dbReference type="Proteomes" id="UP001230649"/>
    </source>
</evidence>
<sequence length="404" mass="46027">MSVTRPSLNRSSSDTLRTWPNESTTSPEQNKIKRLDPKDGLHLIINQLKGKNKKLSLRTAVDTLAKGKELVCRDAVMEKVREELEGANKDLEESREEMRKLRKTLKDTKRREVEPRGKVKAFEKERRGWKGEREALLRSVEEGKDAAERSAVAVQDVNTRHQAEILELGNMVVTLEREREALPGEITKLSTRSDKRRQALESTRSISSDAITHNYNKNSLTSHARRHRLNARLITASDTYTGFTATPTHAEHHHLQRQVDSLLEQSTVLRSEKESLQEQIKELRRRDAESFAKWARADLGNKCEALETAQHDLAVALTATLKLRSQLKQCQNTFRKQMAVMEVLETDTQEAAVEVIELRWRLTAACEELRRVEQIAYGKGEKDVEVGAEGDQKAAVQLVKTLQD</sequence>
<accession>A0ACC2UX41</accession>
<reference evidence="1" key="1">
    <citation type="submission" date="2023-04" db="EMBL/GenBank/DDBJ databases">
        <title>Draft Genome sequencing of Naganishia species isolated from polar environments using Oxford Nanopore Technology.</title>
        <authorList>
            <person name="Leo P."/>
            <person name="Venkateswaran K."/>
        </authorList>
    </citation>
    <scope>NUCLEOTIDE SEQUENCE</scope>
    <source>
        <strain evidence="1">MNA-CCFEE 5262</strain>
    </source>
</reference>
<comment type="caution">
    <text evidence="1">The sequence shown here is derived from an EMBL/GenBank/DDBJ whole genome shotgun (WGS) entry which is preliminary data.</text>
</comment>
<dbReference type="Proteomes" id="UP001230649">
    <property type="component" value="Unassembled WGS sequence"/>
</dbReference>
<evidence type="ECO:0000313" key="1">
    <source>
        <dbReference type="EMBL" id="KAJ9091629.1"/>
    </source>
</evidence>